<protein>
    <submittedName>
        <fullName evidence="1">Uncharacterized protein</fullName>
    </submittedName>
</protein>
<organism evidence="1 2">
    <name type="scientific">Dehalobacter restrictus</name>
    <dbReference type="NCBI Taxonomy" id="55583"/>
    <lineage>
        <taxon>Bacteria</taxon>
        <taxon>Bacillati</taxon>
        <taxon>Bacillota</taxon>
        <taxon>Clostridia</taxon>
        <taxon>Eubacteriales</taxon>
        <taxon>Desulfitobacteriaceae</taxon>
        <taxon>Dehalobacter</taxon>
    </lineage>
</organism>
<evidence type="ECO:0000313" key="2">
    <source>
        <dbReference type="Proteomes" id="UP000430508"/>
    </source>
</evidence>
<proteinExistence type="predicted"/>
<gene>
    <name evidence="1" type="ORF">GQ588_11020</name>
</gene>
<accession>A0A857DLX4</accession>
<dbReference type="AlphaFoldDB" id="A0A857DLX4"/>
<dbReference type="EMBL" id="CP046996">
    <property type="protein sequence ID" value="QHA01126.1"/>
    <property type="molecule type" value="Genomic_DNA"/>
</dbReference>
<name>A0A857DLX4_9FIRM</name>
<dbReference type="Proteomes" id="UP000430508">
    <property type="component" value="Chromosome"/>
</dbReference>
<dbReference type="RefSeq" id="WP_019226659.1">
    <property type="nucleotide sequence ID" value="NZ_CP046996.1"/>
</dbReference>
<evidence type="ECO:0000313" key="1">
    <source>
        <dbReference type="EMBL" id="QHA01126.1"/>
    </source>
</evidence>
<reference evidence="1 2" key="1">
    <citation type="submission" date="2019-12" db="EMBL/GenBank/DDBJ databases">
        <title>Sequence classification of anaerobic respiratory reductive dehalogenases: First we see many, then we see few.</title>
        <authorList>
            <person name="Molenda O."/>
            <person name="Puentes Jacome L.A."/>
            <person name="Cao X."/>
            <person name="Nesbo C.L."/>
            <person name="Tang S."/>
            <person name="Morson N."/>
            <person name="Patron J."/>
            <person name="Lomheim L."/>
            <person name="Wishart D.S."/>
            <person name="Edwards E.A."/>
        </authorList>
    </citation>
    <scope>NUCLEOTIDE SEQUENCE [LARGE SCALE GENOMIC DNA]</scope>
    <source>
        <strain evidence="1 2">12DCA</strain>
    </source>
</reference>
<sequence length="241" mass="27768">MEQNVRPFEKFFPGSHLILGEAGSGKTRLIWSILQGKDFVEDHSINIVLTDSEKRIWYNPPNNPVRTINPYETDISWVTEPTKPGIYYCACDYAPRIITFLECLATWSIHEKNITNRVRIFIDLPSKYWNIPEFAEQLGRLDYITANRKEEDGSLIEIWAAIGSLNKTSSEIKSLFQHVNLIMLNPLPHGWSNKLLNLLDIKCDNLSELVARINSDIKDGFYYIPITEEYLALDPKPIVKP</sequence>